<dbReference type="Gene3D" id="3.30.2230.10">
    <property type="entry name" value="DUSP-like"/>
    <property type="match status" value="1"/>
</dbReference>
<gene>
    <name evidence="5" type="ORF">H6P81_007468</name>
</gene>
<dbReference type="PANTHER" id="PTHR21646">
    <property type="entry name" value="UBIQUITIN CARBOXYL-TERMINAL HYDROLASE"/>
    <property type="match status" value="1"/>
</dbReference>
<keyword evidence="2" id="KW-0788">Thiol protease</keyword>
<comment type="catalytic activity">
    <reaction evidence="2">
        <text>Thiol-dependent hydrolysis of ester, thioester, amide, peptide and isopeptide bonds formed by the C-terminal Gly of ubiquitin (a 76-residue protein attached to proteins as an intracellular targeting signal).</text>
        <dbReference type="EC" id="3.4.19.12"/>
    </reaction>
</comment>
<keyword evidence="2" id="KW-0645">Protease</keyword>
<dbReference type="EC" id="3.4.19.12" evidence="2"/>
<comment type="similarity">
    <text evidence="1 2">Belongs to the peptidase C19 family.</text>
</comment>
<dbReference type="GO" id="GO:0006508">
    <property type="term" value="P:proteolysis"/>
    <property type="evidence" value="ECO:0007669"/>
    <property type="project" value="UniProtKB-KW"/>
</dbReference>
<evidence type="ECO:0000256" key="2">
    <source>
        <dbReference type="RuleBase" id="RU366025"/>
    </source>
</evidence>
<evidence type="ECO:0000313" key="6">
    <source>
        <dbReference type="Proteomes" id="UP000825729"/>
    </source>
</evidence>
<dbReference type="Gene3D" id="3.10.20.90">
    <property type="entry name" value="Phosphatidylinositol 3-kinase Catalytic Subunit, Chain A, domain 1"/>
    <property type="match status" value="1"/>
</dbReference>
<accession>A0AAV7F1F2</accession>
<dbReference type="InterPro" id="IPR038765">
    <property type="entry name" value="Papain-like_cys_pep_sf"/>
</dbReference>
<comment type="caution">
    <text evidence="5">The sequence shown here is derived from an EMBL/GenBank/DDBJ whole genome shotgun (WGS) entry which is preliminary data.</text>
</comment>
<dbReference type="PROSITE" id="PS51283">
    <property type="entry name" value="DUSP"/>
    <property type="match status" value="1"/>
</dbReference>
<dbReference type="Gene3D" id="3.90.70.10">
    <property type="entry name" value="Cysteine proteinases"/>
    <property type="match status" value="2"/>
</dbReference>
<dbReference type="InterPro" id="IPR028889">
    <property type="entry name" value="USP"/>
</dbReference>
<organism evidence="5 6">
    <name type="scientific">Aristolochia fimbriata</name>
    <name type="common">White veined hardy Dutchman's pipe vine</name>
    <dbReference type="NCBI Taxonomy" id="158543"/>
    <lineage>
        <taxon>Eukaryota</taxon>
        <taxon>Viridiplantae</taxon>
        <taxon>Streptophyta</taxon>
        <taxon>Embryophyta</taxon>
        <taxon>Tracheophyta</taxon>
        <taxon>Spermatophyta</taxon>
        <taxon>Magnoliopsida</taxon>
        <taxon>Magnoliidae</taxon>
        <taxon>Piperales</taxon>
        <taxon>Aristolochiaceae</taxon>
        <taxon>Aristolochia</taxon>
    </lineage>
</organism>
<dbReference type="InterPro" id="IPR018200">
    <property type="entry name" value="USP_CS"/>
</dbReference>
<feature type="domain" description="DUSP" evidence="4">
    <location>
        <begin position="19"/>
        <end position="148"/>
    </location>
</feature>
<keyword evidence="6" id="KW-1185">Reference proteome</keyword>
<dbReference type="Pfam" id="PF00443">
    <property type="entry name" value="UCH"/>
    <property type="match status" value="1"/>
</dbReference>
<proteinExistence type="inferred from homology"/>
<dbReference type="InterPro" id="IPR050185">
    <property type="entry name" value="Ub_carboxyl-term_hydrolase"/>
</dbReference>
<dbReference type="InterPro" id="IPR001394">
    <property type="entry name" value="Peptidase_C19_UCH"/>
</dbReference>
<dbReference type="PANTHER" id="PTHR21646:SF46">
    <property type="entry name" value="UBIQUITIN CARBOXYL-TERMINAL HYDROLASE"/>
    <property type="match status" value="1"/>
</dbReference>
<reference evidence="5 6" key="1">
    <citation type="submission" date="2021-07" db="EMBL/GenBank/DDBJ databases">
        <title>The Aristolochia fimbriata genome: insights into angiosperm evolution, floral development and chemical biosynthesis.</title>
        <authorList>
            <person name="Jiao Y."/>
        </authorList>
    </citation>
    <scope>NUCLEOTIDE SEQUENCE [LARGE SCALE GENOMIC DNA]</scope>
    <source>
        <strain evidence="5">IBCAS-2021</strain>
        <tissue evidence="5">Leaf</tissue>
    </source>
</reference>
<dbReference type="EMBL" id="JAINDJ010000003">
    <property type="protein sequence ID" value="KAG9454564.1"/>
    <property type="molecule type" value="Genomic_DNA"/>
</dbReference>
<dbReference type="CDD" id="cd02674">
    <property type="entry name" value="Peptidase_C19R"/>
    <property type="match status" value="1"/>
</dbReference>
<dbReference type="Pfam" id="PF06337">
    <property type="entry name" value="DUSP"/>
    <property type="match status" value="1"/>
</dbReference>
<dbReference type="SMART" id="SM00695">
    <property type="entry name" value="DUSP"/>
    <property type="match status" value="1"/>
</dbReference>
<dbReference type="PROSITE" id="PS50235">
    <property type="entry name" value="USP_3"/>
    <property type="match status" value="1"/>
</dbReference>
<evidence type="ECO:0000256" key="1">
    <source>
        <dbReference type="ARBA" id="ARBA00009085"/>
    </source>
</evidence>
<dbReference type="SUPFAM" id="SSF54001">
    <property type="entry name" value="Cysteine proteinases"/>
    <property type="match status" value="1"/>
</dbReference>
<dbReference type="GO" id="GO:0004843">
    <property type="term" value="F:cysteine-type deubiquitinase activity"/>
    <property type="evidence" value="ECO:0007669"/>
    <property type="project" value="UniProtKB-UniRule"/>
</dbReference>
<sequence length="948" mass="107820">MTIPGTGFLVSNEDSCLPCTPEEERRIISELNKAAESNLKEGNVYYVLSNRWWMMWQRYVEQDEKDSSIVEQFTSSNFPIGSQSKITYRPGQIDNSDIVLDGADSEGEEPVLRRPLQEGDDYVLVPQDVWKKLFEWYKGGPALPRKMISQGSSHKNFSVEVYPLCLHLIDSRKNDQSVIQISKTASVHDLYNYICKQYNLDQEKVRIWDYFQKKKHALLNNFDQTFDEAQLQMDQDILLEVEKDGFWPSGFGMDSTGNELALVAIEPVRSPVSIAGGPNLSNGYSSTRYGPSLMQGSILSSSLRDSESEYDLLSNSSTKGDGGLTGLVNLGNTCFMNSALQCLVHTPPLVKYFLKDYSREINRENPLGLQGELAIAFGELLRQMWSSEKASIAPRTFKMKLARFASQFSGYNQHDSQELLAFLLDGLHEDLNRVKRKPYIEAKDSNGRPDEEYAEECWANHKARNDSIIVDVCQGQYKSTLVCPVCDKVSVTFDPFMYLSLPLPSTVTRAMTITVIFSDGSKLPMPFTVTVQKNGFWKDLIQALSVACCLESDESLLIAEVCDHKIYRYVDNPFELLSEVKDDEQFVAYRHPRNLANLRRLEVIHRSKERLTTELQTRVVQPKFLGNPLVTFLPEGPLTPAVIQSVVRTVLNPLLRQKGADRAYNLANLVGENGFSSQGRIDEKMMSNGDACSSLNNDESANMELEASSDEDFSLQLSVTDERILDEIPLAESSFNESDQVVRVLMDWSPREHHLYDVHYLKDFPVIFKPGHQMKRTRSEAISLFSCLEAFLKEEPLGPDDMWYCPSCKEHRQASKKLDLWRLPDILVFHLKRFSYSRYMKNKLDTLVNFPIHNLDLSKYVKQKEAESHVYELYAVSNHYGGLGGGHYTAYAKLLKENKWYHFDDSYVSASSEDSVRTSAAYVLFYQRVKSNKVVEMDEQHSADSGSG</sequence>
<dbReference type="PROSITE" id="PS00973">
    <property type="entry name" value="USP_2"/>
    <property type="match status" value="1"/>
</dbReference>
<keyword evidence="2" id="KW-0378">Hydrolase</keyword>
<comment type="function">
    <text evidence="2">Recognizes and hydrolyzes the peptide bond at the C-terminal Gly of ubiquitin. Involved in the processing of poly-ubiquitin precursors as well as that of ubiquitinated proteins.</text>
</comment>
<keyword evidence="2" id="KW-0833">Ubl conjugation pathway</keyword>
<evidence type="ECO:0000259" key="4">
    <source>
        <dbReference type="PROSITE" id="PS51283"/>
    </source>
</evidence>
<dbReference type="InterPro" id="IPR006615">
    <property type="entry name" value="Pept_C19_DUSP"/>
</dbReference>
<dbReference type="AlphaFoldDB" id="A0AAV7F1F2"/>
<dbReference type="PROSITE" id="PS00972">
    <property type="entry name" value="USP_1"/>
    <property type="match status" value="1"/>
</dbReference>
<protein>
    <recommendedName>
        <fullName evidence="2">Ubiquitin carboxyl-terminal hydrolase</fullName>
        <ecNumber evidence="2">3.4.19.12</ecNumber>
    </recommendedName>
</protein>
<feature type="domain" description="USP" evidence="3">
    <location>
        <begin position="325"/>
        <end position="929"/>
    </location>
</feature>
<dbReference type="Proteomes" id="UP000825729">
    <property type="component" value="Unassembled WGS sequence"/>
</dbReference>
<dbReference type="GO" id="GO:0016579">
    <property type="term" value="P:protein deubiquitination"/>
    <property type="evidence" value="ECO:0007669"/>
    <property type="project" value="InterPro"/>
</dbReference>
<dbReference type="InterPro" id="IPR035927">
    <property type="entry name" value="DUSP-like_sf"/>
</dbReference>
<name>A0AAV7F1F2_ARIFI</name>
<dbReference type="SUPFAM" id="SSF143791">
    <property type="entry name" value="DUSP-like"/>
    <property type="match status" value="1"/>
</dbReference>
<evidence type="ECO:0000259" key="3">
    <source>
        <dbReference type="PROSITE" id="PS50235"/>
    </source>
</evidence>
<evidence type="ECO:0000313" key="5">
    <source>
        <dbReference type="EMBL" id="KAG9454564.1"/>
    </source>
</evidence>